<feature type="non-terminal residue" evidence="2">
    <location>
        <position position="1"/>
    </location>
</feature>
<dbReference type="InterPro" id="IPR053772">
    <property type="entry name" value="At1g61320/At1g61330-like"/>
</dbReference>
<dbReference type="EnsemblPlants" id="KQJ90993">
    <property type="protein sequence ID" value="KQJ90993"/>
    <property type="gene ID" value="BRADI_4g35287v3"/>
</dbReference>
<sequence>LSLRSLTGLHLCDVRITKDELACLLHNSFALEQLKLKRCLKIISLKISRMMQRLSYLEVFECNRLQAIESDAQHLSSFTFVGHHHVRISLGQALQLKRLDIECRAAFCYARAELPSSAPNLETLFVHSRREMVSIPMMPSKFSLLKHLSVDLVAGKFPRTYDYCSVISFFDASPSLETFYLNVSWTSLQQPSIFADDPSDLRQMPEHRHNKLKRVTIVGFSSAKSLVELACHILVNTTSLEYITLDTTEGHCLSRCSVNKFGECFPIGRDIILESRKALLAIRTYIEGAVPSKVKLTVVEPCSRCHVV</sequence>
<gene>
    <name evidence="2" type="ORF">BRADI_4g35287v3</name>
</gene>
<dbReference type="OrthoDB" id="617794at2759"/>
<dbReference type="AlphaFoldDB" id="A0A0Q3PNE7"/>
<evidence type="ECO:0000313" key="4">
    <source>
        <dbReference type="Proteomes" id="UP000008810"/>
    </source>
</evidence>
<dbReference type="PANTHER" id="PTHR34145:SF72">
    <property type="entry name" value="F-BOX DOMAIN-CONTAINING PROTEIN"/>
    <property type="match status" value="1"/>
</dbReference>
<dbReference type="SUPFAM" id="SSF52047">
    <property type="entry name" value="RNI-like"/>
    <property type="match status" value="1"/>
</dbReference>
<reference evidence="2" key="2">
    <citation type="submission" date="2017-06" db="EMBL/GenBank/DDBJ databases">
        <title>WGS assembly of Brachypodium distachyon.</title>
        <authorList>
            <consortium name="The International Brachypodium Initiative"/>
            <person name="Lucas S."/>
            <person name="Harmon-Smith M."/>
            <person name="Lail K."/>
            <person name="Tice H."/>
            <person name="Grimwood J."/>
            <person name="Bruce D."/>
            <person name="Barry K."/>
            <person name="Shu S."/>
            <person name="Lindquist E."/>
            <person name="Wang M."/>
            <person name="Pitluck S."/>
            <person name="Vogel J.P."/>
            <person name="Garvin D.F."/>
            <person name="Mockler T.C."/>
            <person name="Schmutz J."/>
            <person name="Rokhsar D."/>
            <person name="Bevan M.W."/>
        </authorList>
    </citation>
    <scope>NUCLEOTIDE SEQUENCE</scope>
    <source>
        <strain evidence="2">Bd21</strain>
    </source>
</reference>
<dbReference type="InterPro" id="IPR055357">
    <property type="entry name" value="LRR_At1g61320_AtMIF1"/>
</dbReference>
<dbReference type="EMBL" id="CM000883">
    <property type="protein sequence ID" value="KQJ90993.2"/>
    <property type="molecule type" value="Genomic_DNA"/>
</dbReference>
<evidence type="ECO:0000259" key="1">
    <source>
        <dbReference type="Pfam" id="PF23622"/>
    </source>
</evidence>
<dbReference type="Gene3D" id="3.80.10.10">
    <property type="entry name" value="Ribonuclease Inhibitor"/>
    <property type="match status" value="1"/>
</dbReference>
<dbReference type="Proteomes" id="UP000008810">
    <property type="component" value="Chromosome 4"/>
</dbReference>
<dbReference type="PANTHER" id="PTHR34145">
    <property type="entry name" value="OS02G0105600 PROTEIN"/>
    <property type="match status" value="1"/>
</dbReference>
<dbReference type="Pfam" id="PF23622">
    <property type="entry name" value="LRR_At1g61320_AtMIF1"/>
    <property type="match status" value="1"/>
</dbReference>
<dbReference type="InterPro" id="IPR032675">
    <property type="entry name" value="LRR_dom_sf"/>
</dbReference>
<name>A0A0Q3PNE7_BRADI</name>
<dbReference type="Gramene" id="KQJ90993">
    <property type="protein sequence ID" value="KQJ90993"/>
    <property type="gene ID" value="BRADI_4g35287v3"/>
</dbReference>
<keyword evidence="4" id="KW-1185">Reference proteome</keyword>
<protein>
    <recommendedName>
        <fullName evidence="1">At1g61320/AtMIF1 LRR domain-containing protein</fullName>
    </recommendedName>
</protein>
<proteinExistence type="predicted"/>
<organism evidence="2">
    <name type="scientific">Brachypodium distachyon</name>
    <name type="common">Purple false brome</name>
    <name type="synonym">Trachynia distachya</name>
    <dbReference type="NCBI Taxonomy" id="15368"/>
    <lineage>
        <taxon>Eukaryota</taxon>
        <taxon>Viridiplantae</taxon>
        <taxon>Streptophyta</taxon>
        <taxon>Embryophyta</taxon>
        <taxon>Tracheophyta</taxon>
        <taxon>Spermatophyta</taxon>
        <taxon>Magnoliopsida</taxon>
        <taxon>Liliopsida</taxon>
        <taxon>Poales</taxon>
        <taxon>Poaceae</taxon>
        <taxon>BOP clade</taxon>
        <taxon>Pooideae</taxon>
        <taxon>Stipodae</taxon>
        <taxon>Brachypodieae</taxon>
        <taxon>Brachypodium</taxon>
    </lineage>
</organism>
<dbReference type="InParanoid" id="A0A0Q3PNE7"/>
<accession>A0A0Q3PNE7</accession>
<reference evidence="3" key="3">
    <citation type="submission" date="2018-08" db="UniProtKB">
        <authorList>
            <consortium name="EnsemblPlants"/>
        </authorList>
    </citation>
    <scope>IDENTIFICATION</scope>
    <source>
        <strain evidence="3">cv. Bd21</strain>
    </source>
</reference>
<dbReference type="ExpressionAtlas" id="A0A0Q3PNE7">
    <property type="expression patterns" value="baseline"/>
</dbReference>
<reference evidence="2 3" key="1">
    <citation type="journal article" date="2010" name="Nature">
        <title>Genome sequencing and analysis of the model grass Brachypodium distachyon.</title>
        <authorList>
            <consortium name="International Brachypodium Initiative"/>
        </authorList>
    </citation>
    <scope>NUCLEOTIDE SEQUENCE [LARGE SCALE GENOMIC DNA]</scope>
    <source>
        <strain evidence="2 3">Bd21</strain>
    </source>
</reference>
<evidence type="ECO:0000313" key="3">
    <source>
        <dbReference type="EnsemblPlants" id="KQJ90993"/>
    </source>
</evidence>
<feature type="domain" description="At1g61320/AtMIF1 LRR" evidence="1">
    <location>
        <begin position="3"/>
        <end position="303"/>
    </location>
</feature>
<evidence type="ECO:0000313" key="2">
    <source>
        <dbReference type="EMBL" id="KQJ90993.2"/>
    </source>
</evidence>